<sequence length="394" mass="43602">MSKLILEIDFKGVVCLKCVTVFICTVMMMCFCCMNVSADDLSEISAKSSIVIDGETGDVLFEKNAYERRPMASTTKIMSVLLVLESGEDLDKQFVVDSEAIKVEGSSMGLQDGDKVTLRDLCCGMLLPSGNDAANAAAVRVAGSIGKFVQLMNKKAEQLELNDTHFVTPSGLDDDTDEHYSTAADMAKLAAEAMKNEDFRAICHLEKVELCYGNPPYDRWLMNTNKLLKSCEGIVGVKTGFTDKARRCLVSACDRKNKELICVTLNAPDDWNDHSKLYDYCFDFVSKQKLPLDKSGFDVAVVGGVSDSVKCKVGHASAVLLNDRAYKVKTKIYLPRFVYAPVKSGDKIGLALFYYNDVEIARTDITAVEDSMLAEPEKPDIFHYYLDKLKKLFA</sequence>
<comment type="caution">
    <text evidence="12">The sequence shown here is derived from an EMBL/GenBank/DDBJ whole genome shotgun (WGS) entry which is preliminary data.</text>
</comment>
<feature type="domain" description="Peptidase S11 D-alanyl-D-alanine carboxypeptidase A N-terminal" evidence="11">
    <location>
        <begin position="39"/>
        <end position="268"/>
    </location>
</feature>
<name>A0AAE3LLG6_9FIRM</name>
<dbReference type="GO" id="GO:0006508">
    <property type="term" value="P:proteolysis"/>
    <property type="evidence" value="ECO:0007669"/>
    <property type="project" value="InterPro"/>
</dbReference>
<dbReference type="EMBL" id="JAOQJZ010000002">
    <property type="protein sequence ID" value="MCU6704941.1"/>
    <property type="molecule type" value="Genomic_DNA"/>
</dbReference>
<accession>A0AAE3LLG6</accession>
<reference evidence="12 13" key="1">
    <citation type="journal article" date="2021" name="ISME Commun">
        <title>Automated analysis of genomic sequences facilitates high-throughput and comprehensive description of bacteria.</title>
        <authorList>
            <person name="Hitch T.C.A."/>
        </authorList>
    </citation>
    <scope>NUCLEOTIDE SEQUENCE [LARGE SCALE GENOMIC DNA]</scope>
    <source>
        <strain evidence="12 13">Sanger_31</strain>
    </source>
</reference>
<keyword evidence="12" id="KW-0645">Protease</keyword>
<evidence type="ECO:0000256" key="10">
    <source>
        <dbReference type="RuleBase" id="RU004016"/>
    </source>
</evidence>
<evidence type="ECO:0000256" key="1">
    <source>
        <dbReference type="ARBA" id="ARBA00003217"/>
    </source>
</evidence>
<keyword evidence="4" id="KW-0378">Hydrolase</keyword>
<feature type="active site" evidence="8">
    <location>
        <position position="129"/>
    </location>
</feature>
<dbReference type="PRINTS" id="PR00725">
    <property type="entry name" value="DADACBPTASE1"/>
</dbReference>
<proteinExistence type="inferred from homology"/>
<dbReference type="GO" id="GO:0071555">
    <property type="term" value="P:cell wall organization"/>
    <property type="evidence" value="ECO:0007669"/>
    <property type="project" value="UniProtKB-KW"/>
</dbReference>
<dbReference type="GO" id="GO:0009002">
    <property type="term" value="F:serine-type D-Ala-D-Ala carboxypeptidase activity"/>
    <property type="evidence" value="ECO:0007669"/>
    <property type="project" value="InterPro"/>
</dbReference>
<evidence type="ECO:0000256" key="4">
    <source>
        <dbReference type="ARBA" id="ARBA00022801"/>
    </source>
</evidence>
<evidence type="ECO:0000256" key="6">
    <source>
        <dbReference type="ARBA" id="ARBA00022984"/>
    </source>
</evidence>
<keyword evidence="3" id="KW-0732">Signal</keyword>
<dbReference type="PANTHER" id="PTHR21581">
    <property type="entry name" value="D-ALANYL-D-ALANINE CARBOXYPEPTIDASE"/>
    <property type="match status" value="1"/>
</dbReference>
<gene>
    <name evidence="12" type="ORF">OCV57_03225</name>
</gene>
<dbReference type="GO" id="GO:0008360">
    <property type="term" value="P:regulation of cell shape"/>
    <property type="evidence" value="ECO:0007669"/>
    <property type="project" value="UniProtKB-KW"/>
</dbReference>
<protein>
    <submittedName>
        <fullName evidence="12">D-alanyl-D-alanine carboxypeptidase</fullName>
    </submittedName>
</protein>
<evidence type="ECO:0000256" key="5">
    <source>
        <dbReference type="ARBA" id="ARBA00022960"/>
    </source>
</evidence>
<feature type="active site" description="Acyl-ester intermediate" evidence="8">
    <location>
        <position position="73"/>
    </location>
</feature>
<dbReference type="SUPFAM" id="SSF69189">
    <property type="entry name" value="Penicillin-binding protein associated domain"/>
    <property type="match status" value="1"/>
</dbReference>
<keyword evidence="5" id="KW-0133">Cell shape</keyword>
<evidence type="ECO:0000256" key="9">
    <source>
        <dbReference type="PIRSR" id="PIRSR618044-2"/>
    </source>
</evidence>
<dbReference type="InterPro" id="IPR001967">
    <property type="entry name" value="Peptidase_S11_N"/>
</dbReference>
<dbReference type="Proteomes" id="UP001208131">
    <property type="component" value="Unassembled WGS sequence"/>
</dbReference>
<evidence type="ECO:0000313" key="13">
    <source>
        <dbReference type="Proteomes" id="UP001208131"/>
    </source>
</evidence>
<keyword evidence="13" id="KW-1185">Reference proteome</keyword>
<evidence type="ECO:0000256" key="7">
    <source>
        <dbReference type="ARBA" id="ARBA00023316"/>
    </source>
</evidence>
<comment type="function">
    <text evidence="1">Removes C-terminal D-alanyl residues from sugar-peptide cell wall precursors.</text>
</comment>
<evidence type="ECO:0000256" key="3">
    <source>
        <dbReference type="ARBA" id="ARBA00022729"/>
    </source>
</evidence>
<feature type="binding site" evidence="9">
    <location>
        <position position="238"/>
    </location>
    <ligand>
        <name>substrate</name>
    </ligand>
</feature>
<dbReference type="GO" id="GO:0009252">
    <property type="term" value="P:peptidoglycan biosynthetic process"/>
    <property type="evidence" value="ECO:0007669"/>
    <property type="project" value="UniProtKB-KW"/>
</dbReference>
<evidence type="ECO:0000256" key="8">
    <source>
        <dbReference type="PIRSR" id="PIRSR618044-1"/>
    </source>
</evidence>
<keyword evidence="7" id="KW-0961">Cell wall biogenesis/degradation</keyword>
<dbReference type="SUPFAM" id="SSF56601">
    <property type="entry name" value="beta-lactamase/transpeptidase-like"/>
    <property type="match status" value="1"/>
</dbReference>
<dbReference type="AlphaFoldDB" id="A0AAE3LLG6"/>
<dbReference type="Pfam" id="PF00768">
    <property type="entry name" value="Peptidase_S11"/>
    <property type="match status" value="1"/>
</dbReference>
<dbReference type="Gene3D" id="3.40.710.10">
    <property type="entry name" value="DD-peptidase/beta-lactamase superfamily"/>
    <property type="match status" value="1"/>
</dbReference>
<evidence type="ECO:0000259" key="11">
    <source>
        <dbReference type="Pfam" id="PF00768"/>
    </source>
</evidence>
<keyword evidence="12" id="KW-0121">Carboxypeptidase</keyword>
<feature type="active site" description="Proton acceptor" evidence="8">
    <location>
        <position position="76"/>
    </location>
</feature>
<keyword evidence="6" id="KW-0573">Peptidoglycan synthesis</keyword>
<dbReference type="Gene3D" id="2.60.410.10">
    <property type="entry name" value="D-Ala-D-Ala carboxypeptidase, C-terminal domain"/>
    <property type="match status" value="1"/>
</dbReference>
<comment type="similarity">
    <text evidence="2 10">Belongs to the peptidase S11 family.</text>
</comment>
<dbReference type="InterPro" id="IPR012338">
    <property type="entry name" value="Beta-lactam/transpept-like"/>
</dbReference>
<dbReference type="RefSeq" id="WP_267300431.1">
    <property type="nucleotide sequence ID" value="NZ_JAOQJZ010000002.1"/>
</dbReference>
<organism evidence="12 13">
    <name type="scientific">Hominimerdicola aceti</name>
    <dbReference type="NCBI Taxonomy" id="2981726"/>
    <lineage>
        <taxon>Bacteria</taxon>
        <taxon>Bacillati</taxon>
        <taxon>Bacillota</taxon>
        <taxon>Clostridia</taxon>
        <taxon>Eubacteriales</taxon>
        <taxon>Oscillospiraceae</taxon>
        <taxon>Hominimerdicola</taxon>
    </lineage>
</organism>
<dbReference type="PANTHER" id="PTHR21581:SF33">
    <property type="entry name" value="D-ALANYL-D-ALANINE CARBOXYPEPTIDASE DACB"/>
    <property type="match status" value="1"/>
</dbReference>
<dbReference type="InterPro" id="IPR037167">
    <property type="entry name" value="Peptidase_S11_C_sf"/>
</dbReference>
<dbReference type="InterPro" id="IPR015956">
    <property type="entry name" value="Peniciliin-bd_prot_C_sf"/>
</dbReference>
<evidence type="ECO:0000256" key="2">
    <source>
        <dbReference type="ARBA" id="ARBA00007164"/>
    </source>
</evidence>
<dbReference type="InterPro" id="IPR018044">
    <property type="entry name" value="Peptidase_S11"/>
</dbReference>
<evidence type="ECO:0000313" key="12">
    <source>
        <dbReference type="EMBL" id="MCU6704941.1"/>
    </source>
</evidence>